<dbReference type="InterPro" id="IPR013240">
    <property type="entry name" value="DNA-dir_RNA_pol1_su_RPA34"/>
</dbReference>
<accession>L9LBJ3</accession>
<dbReference type="PANTHER" id="PTHR15484:SF8">
    <property type="entry name" value="DNA-DIRECTED RNA POLYMERASE I SUBUNIT RPA34"/>
    <property type="match status" value="1"/>
</dbReference>
<dbReference type="GO" id="GO:0003723">
    <property type="term" value="F:RNA binding"/>
    <property type="evidence" value="ECO:0007669"/>
    <property type="project" value="TreeGrafter"/>
</dbReference>
<dbReference type="GO" id="GO:0005736">
    <property type="term" value="C:RNA polymerase I complex"/>
    <property type="evidence" value="ECO:0007669"/>
    <property type="project" value="TreeGrafter"/>
</dbReference>
<feature type="compositionally biased region" description="Pro residues" evidence="11">
    <location>
        <begin position="132"/>
        <end position="146"/>
    </location>
</feature>
<organism evidence="12 13">
    <name type="scientific">Tupaia chinensis</name>
    <name type="common">Chinese tree shrew</name>
    <name type="synonym">Tupaia belangeri chinensis</name>
    <dbReference type="NCBI Taxonomy" id="246437"/>
    <lineage>
        <taxon>Eukaryota</taxon>
        <taxon>Metazoa</taxon>
        <taxon>Chordata</taxon>
        <taxon>Craniata</taxon>
        <taxon>Vertebrata</taxon>
        <taxon>Euteleostomi</taxon>
        <taxon>Mammalia</taxon>
        <taxon>Eutheria</taxon>
        <taxon>Euarchontoglires</taxon>
        <taxon>Scandentia</taxon>
        <taxon>Tupaiidae</taxon>
        <taxon>Tupaia</taxon>
    </lineage>
</organism>
<name>L9LBJ3_TUPCH</name>
<dbReference type="Gene3D" id="6.20.250.70">
    <property type="match status" value="1"/>
</dbReference>
<keyword evidence="4" id="KW-0539">Nucleus</keyword>
<comment type="subcellular location">
    <subcellularLocation>
        <location evidence="1">Nucleus</location>
        <location evidence="1">Nucleolus</location>
    </subcellularLocation>
</comment>
<dbReference type="GO" id="GO:0009303">
    <property type="term" value="P:rRNA transcription"/>
    <property type="evidence" value="ECO:0007669"/>
    <property type="project" value="UniProtKB-ARBA"/>
</dbReference>
<reference evidence="13" key="1">
    <citation type="submission" date="2012-07" db="EMBL/GenBank/DDBJ databases">
        <title>Genome of the Chinese tree shrew, a rising model animal genetically related to primates.</title>
        <authorList>
            <person name="Zhang G."/>
            <person name="Fan Y."/>
            <person name="Yao Y."/>
            <person name="Huang Z."/>
        </authorList>
    </citation>
    <scope>NUCLEOTIDE SEQUENCE [LARGE SCALE GENOMIC DNA]</scope>
</reference>
<dbReference type="EMBL" id="KB320473">
    <property type="protein sequence ID" value="ELW71112.1"/>
    <property type="molecule type" value="Genomic_DNA"/>
</dbReference>
<evidence type="ECO:0000313" key="13">
    <source>
        <dbReference type="Proteomes" id="UP000011518"/>
    </source>
</evidence>
<dbReference type="AlphaFoldDB" id="L9LBJ3"/>
<evidence type="ECO:0000256" key="4">
    <source>
        <dbReference type="ARBA" id="ARBA00023242"/>
    </source>
</evidence>
<feature type="region of interest" description="Disordered" evidence="11">
    <location>
        <begin position="163"/>
        <end position="485"/>
    </location>
</feature>
<evidence type="ECO:0000256" key="8">
    <source>
        <dbReference type="ARBA" id="ARBA00077335"/>
    </source>
</evidence>
<evidence type="ECO:0000256" key="3">
    <source>
        <dbReference type="ARBA" id="ARBA00022990"/>
    </source>
</evidence>
<keyword evidence="3" id="KW-0007">Acetylation</keyword>
<evidence type="ECO:0000256" key="2">
    <source>
        <dbReference type="ARBA" id="ARBA00022553"/>
    </source>
</evidence>
<keyword evidence="13" id="KW-1185">Reference proteome</keyword>
<feature type="compositionally biased region" description="Basic and acidic residues" evidence="11">
    <location>
        <begin position="267"/>
        <end position="283"/>
    </location>
</feature>
<dbReference type="FunCoup" id="L9LBJ3">
    <property type="interactions" value="959"/>
</dbReference>
<keyword evidence="12" id="KW-0804">Transcription</keyword>
<dbReference type="STRING" id="246437.L9LBJ3"/>
<comment type="subunit">
    <text evidence="6">Component of the RNA polymerase I (Pol I) complex consisting of 13 subunits: a ten-subunit catalytic core composed of POLR1A/RPA1, POLR1B/RPA2, POLR1C/RPAC1, POLR1D/RPAC2, POLR1H/RPA12, POLR2E/RPABC1, POLR2F/RPABC2, POLR2H/RPABC3, POLR2K/RPABC4 and POLR2L/RPABC5; a mobile stalk subunit POLR1F/RPA43 protruding from the core and additional subunits homologous to general transcription factors POLR1E/RPA49 and POLR1G/RPA34. Forms a heterodimer with POLR1E/RPA49. Part of Pol I pre-initiation complex (PIC), in which Pol I core assembles with RRN3 and promoter-bound UTBF and SL1/TIF-IB complex. Interacts with TAF1A thereby associates with the SL1/TIF-IB complex. Interacts with UBTF. Interacts with POLR1E/PRAF1 through its N-terminal region.</text>
</comment>
<evidence type="ECO:0000256" key="5">
    <source>
        <dbReference type="ARBA" id="ARBA00061467"/>
    </source>
</evidence>
<dbReference type="GO" id="GO:0006360">
    <property type="term" value="P:transcription by RNA polymerase I"/>
    <property type="evidence" value="ECO:0007669"/>
    <property type="project" value="InterPro"/>
</dbReference>
<feature type="region of interest" description="Disordered" evidence="11">
    <location>
        <begin position="123"/>
        <end position="149"/>
    </location>
</feature>
<reference evidence="13" key="2">
    <citation type="journal article" date="2013" name="Nat. Commun.">
        <title>Genome of the Chinese tree shrew.</title>
        <authorList>
            <person name="Fan Y."/>
            <person name="Huang Z.Y."/>
            <person name="Cao C.C."/>
            <person name="Chen C.S."/>
            <person name="Chen Y.X."/>
            <person name="Fan D.D."/>
            <person name="He J."/>
            <person name="Hou H.L."/>
            <person name="Hu L."/>
            <person name="Hu X.T."/>
            <person name="Jiang X.T."/>
            <person name="Lai R."/>
            <person name="Lang Y.S."/>
            <person name="Liang B."/>
            <person name="Liao S.G."/>
            <person name="Mu D."/>
            <person name="Ma Y.Y."/>
            <person name="Niu Y.Y."/>
            <person name="Sun X.Q."/>
            <person name="Xia J.Q."/>
            <person name="Xiao J."/>
            <person name="Xiong Z.Q."/>
            <person name="Xu L."/>
            <person name="Yang L."/>
            <person name="Zhang Y."/>
            <person name="Zhao W."/>
            <person name="Zhao X.D."/>
            <person name="Zheng Y.T."/>
            <person name="Zhou J.M."/>
            <person name="Zhu Y.B."/>
            <person name="Zhang G.J."/>
            <person name="Wang J."/>
            <person name="Yao Y.G."/>
        </authorList>
    </citation>
    <scope>NUCLEOTIDE SEQUENCE [LARGE SCALE GENOMIC DNA]</scope>
</reference>
<evidence type="ECO:0000256" key="11">
    <source>
        <dbReference type="SAM" id="MobiDB-lite"/>
    </source>
</evidence>
<protein>
    <recommendedName>
        <fullName evidence="7">DNA-directed RNA polymerase I subunit RPA34</fullName>
    </recommendedName>
    <alternativeName>
        <fullName evidence="9">A34.5</fullName>
    </alternativeName>
    <alternativeName>
        <fullName evidence="10">DNA-directed RNA polymerase I subunit G</fullName>
    </alternativeName>
    <alternativeName>
        <fullName evidence="8">RNA polymerase I-associated factor PAF49</fullName>
    </alternativeName>
</protein>
<evidence type="ECO:0000256" key="10">
    <source>
        <dbReference type="ARBA" id="ARBA00083122"/>
    </source>
</evidence>
<comment type="similarity">
    <text evidence="5">Belongs to the eukaryotic RPA34 RNA polymerase subunit family.</text>
</comment>
<dbReference type="PANTHER" id="PTHR15484">
    <property type="entry name" value="DNA-DIRECTED RNA POLYMERASE I SUBUNIT RPA34"/>
    <property type="match status" value="1"/>
</dbReference>
<evidence type="ECO:0000256" key="1">
    <source>
        <dbReference type="ARBA" id="ARBA00004604"/>
    </source>
</evidence>
<keyword evidence="2" id="KW-0597">Phosphoprotein</keyword>
<gene>
    <name evidence="12" type="ORF">TREES_T100011521</name>
</gene>
<keyword evidence="12" id="KW-0240">DNA-directed RNA polymerase</keyword>
<evidence type="ECO:0000313" key="12">
    <source>
        <dbReference type="EMBL" id="ELW71112.1"/>
    </source>
</evidence>
<dbReference type="Proteomes" id="UP000011518">
    <property type="component" value="Unassembled WGS sequence"/>
</dbReference>
<evidence type="ECO:0000256" key="7">
    <source>
        <dbReference type="ARBA" id="ARBA00073463"/>
    </source>
</evidence>
<proteinExistence type="inferred from homology"/>
<sequence>MERTQAGGAARFSCPPNFTATPPASEAPRFSLEALTGPDTELWLIQAPADFAPDCFNGRLVPLSGLQVVKGKVAGKRRRYQVLSSSGPRNAEATLLAPSAGAGGRLTCAPAPQGSLRIIEGPQQSLSGTPLQPIPASPPPQIPPGLRPRFCAFGGSLPITGPGWASALKSPSSGKRKKKRHVPQATGTQGVVNGHGGLEVDAALGAPEVDARKKMEQQLKGSEVTGPAATEPAAEMSEPQWELLPSTKRRKKSKGAGIAEPEVGAPEPERNTGEPEPVVKAEPQEETETVLSPSKRRKRPRQGEEAEPVEGVTVVSQPVVKVEPQEEAIPLPPLKKRKREKGPVETLELGTEAPEPEHPGRRKKEKWQDAMMEPGKEVVGPELLGALEPQAAFVSAKKKERGQKVTEPGTEVTEPPRERVEAESEATAAPGSTKKRKKRDRENRVPETAPQEEMPGPPLNLESGEVVPAERREKKRKRQLQQGPV</sequence>
<evidence type="ECO:0000256" key="9">
    <source>
        <dbReference type="ARBA" id="ARBA00079154"/>
    </source>
</evidence>
<dbReference type="InParanoid" id="L9LBJ3"/>
<dbReference type="eggNOG" id="ENOG502S2W3">
    <property type="taxonomic scope" value="Eukaryota"/>
</dbReference>
<dbReference type="FunFam" id="6.20.250.70:FF:000001">
    <property type="entry name" value="DNA-directed RNA polymerase I subunit RPA34"/>
    <property type="match status" value="1"/>
</dbReference>
<feature type="region of interest" description="Disordered" evidence="11">
    <location>
        <begin position="1"/>
        <end position="26"/>
    </location>
</feature>
<evidence type="ECO:0000256" key="6">
    <source>
        <dbReference type="ARBA" id="ARBA00063634"/>
    </source>
</evidence>
<dbReference type="Pfam" id="PF08208">
    <property type="entry name" value="RNA_polI_A34"/>
    <property type="match status" value="1"/>
</dbReference>